<dbReference type="Proteomes" id="UP000472320">
    <property type="component" value="Unassembled WGS sequence"/>
</dbReference>
<name>A0A6L6QI70_9BURK</name>
<evidence type="ECO:0000256" key="1">
    <source>
        <dbReference type="SAM" id="MobiDB-lite"/>
    </source>
</evidence>
<protein>
    <recommendedName>
        <fullName evidence="5">Periplasmic heavy metal sensor</fullName>
    </recommendedName>
</protein>
<gene>
    <name evidence="3" type="ORF">GM658_14490</name>
</gene>
<dbReference type="OrthoDB" id="8704585at2"/>
<keyword evidence="2" id="KW-0732">Signal</keyword>
<keyword evidence="4" id="KW-1185">Reference proteome</keyword>
<evidence type="ECO:0008006" key="5">
    <source>
        <dbReference type="Google" id="ProtNLM"/>
    </source>
</evidence>
<dbReference type="RefSeq" id="WP_155454768.1">
    <property type="nucleotide sequence ID" value="NZ_WNKX01000010.1"/>
</dbReference>
<comment type="caution">
    <text evidence="3">The sequence shown here is derived from an EMBL/GenBank/DDBJ whole genome shotgun (WGS) entry which is preliminary data.</text>
</comment>
<feature type="region of interest" description="Disordered" evidence="1">
    <location>
        <begin position="145"/>
        <end position="184"/>
    </location>
</feature>
<proteinExistence type="predicted"/>
<reference evidence="3 4" key="1">
    <citation type="submission" date="2019-11" db="EMBL/GenBank/DDBJ databases">
        <title>Type strains purchased from KCTC, JCM and DSMZ.</title>
        <authorList>
            <person name="Lu H."/>
        </authorList>
    </citation>
    <scope>NUCLEOTIDE SEQUENCE [LARGE SCALE GENOMIC DNA]</scope>
    <source>
        <strain evidence="3 4">JCM 31587</strain>
    </source>
</reference>
<dbReference type="AlphaFoldDB" id="A0A6L6QI70"/>
<feature type="chain" id="PRO_5026850256" description="Periplasmic heavy metal sensor" evidence="2">
    <location>
        <begin position="24"/>
        <end position="184"/>
    </location>
</feature>
<organism evidence="3 4">
    <name type="scientific">Massilia eburnea</name>
    <dbReference type="NCBI Taxonomy" id="1776165"/>
    <lineage>
        <taxon>Bacteria</taxon>
        <taxon>Pseudomonadati</taxon>
        <taxon>Pseudomonadota</taxon>
        <taxon>Betaproteobacteria</taxon>
        <taxon>Burkholderiales</taxon>
        <taxon>Oxalobacteraceae</taxon>
        <taxon>Telluria group</taxon>
        <taxon>Massilia</taxon>
    </lineage>
</organism>
<evidence type="ECO:0000256" key="2">
    <source>
        <dbReference type="SAM" id="SignalP"/>
    </source>
</evidence>
<sequence>MKIIRTARAAWLLLAMAVAPAFAVPVMDMRAEDLVPMASEFRKSLNLNSNQQTLWAKVESQSKALLRERKARRDRLQEATRSSLEAQNVELRDLQAGLEAEQAATAAEDRQLREWWLGINDALDDGQRQAAAKFLLDQLIRMEDGPGASHAERPAGEGAHHSGRGGRGGAGGMGGTGGPGGRGM</sequence>
<accession>A0A6L6QI70</accession>
<feature type="compositionally biased region" description="Basic and acidic residues" evidence="1">
    <location>
        <begin position="145"/>
        <end position="160"/>
    </location>
</feature>
<feature type="signal peptide" evidence="2">
    <location>
        <begin position="1"/>
        <end position="23"/>
    </location>
</feature>
<dbReference type="EMBL" id="WNKX01000010">
    <property type="protein sequence ID" value="MTW11810.1"/>
    <property type="molecule type" value="Genomic_DNA"/>
</dbReference>
<feature type="compositionally biased region" description="Gly residues" evidence="1">
    <location>
        <begin position="165"/>
        <end position="184"/>
    </location>
</feature>
<evidence type="ECO:0000313" key="3">
    <source>
        <dbReference type="EMBL" id="MTW11810.1"/>
    </source>
</evidence>
<evidence type="ECO:0000313" key="4">
    <source>
        <dbReference type="Proteomes" id="UP000472320"/>
    </source>
</evidence>